<sequence>MSRGRRGAAIAAAVAAASGLAGCGAHLRAADVALPAAYAGPASGQAQDPKAPQAFIERWWAGFGDPQLDALIAQAFRSSPDARAAQASLAEARAVRQGALSGFGPQGTPSVSALRQKTRPGEGRADLEVLDWDVSWEIDVIGRRGAARTSADATLAAAAFDFEATRVSLAANVAQALFQARALETQAREAEETARIAGDLARVAKLKADRGILSQADAASFRAELASSKAQAAQLQAQAKVQRRALMVLVGQARDPLDALPLQHPDLEPPTPPTLAPGQLLIRRPDLRRAQANVEAAAGRVVSARLAQLPTLSLIPSLTATRPQAGPSVSVWTLGANLAAPVLDLPRLRAQSRLRSAQAEAAVLAYERAVGEAYAETENALVTFGADRERFVELAEAERQAKAAFDAQDQGFRAGYVDATALLQTERVWRQARASLIAGRAAVLNDAVLAFKSLGGGWSPAEVMQLAFETSHDR</sequence>
<dbReference type="InterPro" id="IPR006311">
    <property type="entry name" value="TAT_signal"/>
</dbReference>
<dbReference type="PROSITE" id="PS51318">
    <property type="entry name" value="TAT"/>
    <property type="match status" value="1"/>
</dbReference>
<reference evidence="4 5" key="1">
    <citation type="journal article" date="2015" name="Biotechnol. Bioeng.">
        <title>Genome sequence and phenotypic characterization of Caulobacter segnis.</title>
        <authorList>
            <person name="Patel S."/>
            <person name="Fletcher B."/>
            <person name="Scott D.C."/>
            <person name="Ely B."/>
        </authorList>
    </citation>
    <scope>NUCLEOTIDE SEQUENCE [LARGE SCALE GENOMIC DNA]</scope>
    <source>
        <strain evidence="4 5">TK0059</strain>
    </source>
</reference>
<dbReference type="RefSeq" id="WP_013078916.1">
    <property type="nucleotide sequence ID" value="NZ_CP027850.1"/>
</dbReference>
<evidence type="ECO:0000256" key="3">
    <source>
        <dbReference type="SAM" id="Coils"/>
    </source>
</evidence>
<keyword evidence="2" id="KW-1134">Transmembrane beta strand</keyword>
<comment type="similarity">
    <text evidence="1 2">Belongs to the outer membrane factor (OMF) (TC 1.B.17) family.</text>
</comment>
<dbReference type="PANTHER" id="PTHR30203">
    <property type="entry name" value="OUTER MEMBRANE CATION EFFLUX PROTEIN"/>
    <property type="match status" value="1"/>
</dbReference>
<evidence type="ECO:0000313" key="5">
    <source>
        <dbReference type="Proteomes" id="UP000240527"/>
    </source>
</evidence>
<keyword evidence="2" id="KW-0732">Signal</keyword>
<keyword evidence="2" id="KW-0564">Palmitate</keyword>
<keyword evidence="2" id="KW-0812">Transmembrane</keyword>
<dbReference type="InterPro" id="IPR003423">
    <property type="entry name" value="OMP_efflux"/>
</dbReference>
<name>A0ABN5ISK5_9CAUL</name>
<dbReference type="InterPro" id="IPR010131">
    <property type="entry name" value="MdtP/NodT-like"/>
</dbReference>
<feature type="chain" id="PRO_5045013312" evidence="2">
    <location>
        <begin position="24"/>
        <end position="474"/>
    </location>
</feature>
<dbReference type="PANTHER" id="PTHR30203:SF32">
    <property type="entry name" value="CATION EFFLUX SYSTEM PROTEIN CUSC"/>
    <property type="match status" value="1"/>
</dbReference>
<protein>
    <submittedName>
        <fullName evidence="4">TolC family protein</fullName>
    </submittedName>
</protein>
<dbReference type="SUPFAM" id="SSF56954">
    <property type="entry name" value="Outer membrane efflux proteins (OEP)"/>
    <property type="match status" value="1"/>
</dbReference>
<dbReference type="EMBL" id="CP027850">
    <property type="protein sequence ID" value="AVQ01998.1"/>
    <property type="molecule type" value="Genomic_DNA"/>
</dbReference>
<evidence type="ECO:0000313" key="4">
    <source>
        <dbReference type="EMBL" id="AVQ01998.1"/>
    </source>
</evidence>
<dbReference type="Pfam" id="PF02321">
    <property type="entry name" value="OEP"/>
    <property type="match status" value="2"/>
</dbReference>
<organism evidence="4 5">
    <name type="scientific">Caulobacter segnis</name>
    <dbReference type="NCBI Taxonomy" id="88688"/>
    <lineage>
        <taxon>Bacteria</taxon>
        <taxon>Pseudomonadati</taxon>
        <taxon>Pseudomonadota</taxon>
        <taxon>Alphaproteobacteria</taxon>
        <taxon>Caulobacterales</taxon>
        <taxon>Caulobacteraceae</taxon>
        <taxon>Caulobacter</taxon>
    </lineage>
</organism>
<keyword evidence="2" id="KW-0449">Lipoprotein</keyword>
<proteinExistence type="inferred from homology"/>
<gene>
    <name evidence="4" type="ORF">B7G68_09155</name>
</gene>
<evidence type="ECO:0000256" key="2">
    <source>
        <dbReference type="RuleBase" id="RU362097"/>
    </source>
</evidence>
<comment type="subcellular location">
    <subcellularLocation>
        <location evidence="2">Cell membrane</location>
        <topology evidence="2">Lipid-anchor</topology>
    </subcellularLocation>
</comment>
<dbReference type="NCBIfam" id="TIGR01845">
    <property type="entry name" value="outer_NodT"/>
    <property type="match status" value="1"/>
</dbReference>
<dbReference type="Proteomes" id="UP000240527">
    <property type="component" value="Chromosome"/>
</dbReference>
<keyword evidence="2" id="KW-0472">Membrane</keyword>
<dbReference type="Gene3D" id="2.20.200.10">
    <property type="entry name" value="Outer membrane efflux proteins (OEP)"/>
    <property type="match status" value="1"/>
</dbReference>
<keyword evidence="3" id="KW-0175">Coiled coil</keyword>
<feature type="coiled-coil region" evidence="3">
    <location>
        <begin position="218"/>
        <end position="245"/>
    </location>
</feature>
<dbReference type="PROSITE" id="PS51257">
    <property type="entry name" value="PROKAR_LIPOPROTEIN"/>
    <property type="match status" value="1"/>
</dbReference>
<accession>A0ABN5ISK5</accession>
<evidence type="ECO:0000256" key="1">
    <source>
        <dbReference type="ARBA" id="ARBA00007613"/>
    </source>
</evidence>
<dbReference type="Gene3D" id="1.20.1600.10">
    <property type="entry name" value="Outer membrane efflux proteins (OEP)"/>
    <property type="match status" value="1"/>
</dbReference>
<feature type="signal peptide" evidence="2">
    <location>
        <begin position="1"/>
        <end position="23"/>
    </location>
</feature>
<keyword evidence="5" id="KW-1185">Reference proteome</keyword>